<dbReference type="AlphaFoldDB" id="A0A168ANR3"/>
<dbReference type="Gene3D" id="3.40.720.10">
    <property type="entry name" value="Alkaline Phosphatase, subunit A"/>
    <property type="match status" value="1"/>
</dbReference>
<feature type="transmembrane region" description="Helical" evidence="1">
    <location>
        <begin position="44"/>
        <end position="63"/>
    </location>
</feature>
<dbReference type="InterPro" id="IPR052701">
    <property type="entry name" value="GAG_Ulvan_Degrading_Sulfatases"/>
</dbReference>
<dbReference type="InterPro" id="IPR017850">
    <property type="entry name" value="Alkaline_phosphatase_core_sf"/>
</dbReference>
<dbReference type="Proteomes" id="UP000078544">
    <property type="component" value="Unassembled WGS sequence"/>
</dbReference>
<evidence type="ECO:0000256" key="1">
    <source>
        <dbReference type="SAM" id="Phobius"/>
    </source>
</evidence>
<keyword evidence="1" id="KW-0812">Transmembrane</keyword>
<feature type="transmembrane region" description="Helical" evidence="1">
    <location>
        <begin position="155"/>
        <end position="177"/>
    </location>
</feature>
<evidence type="ECO:0000313" key="4">
    <source>
        <dbReference type="Proteomes" id="UP000078544"/>
    </source>
</evidence>
<feature type="transmembrane region" description="Helical" evidence="1">
    <location>
        <begin position="116"/>
        <end position="135"/>
    </location>
</feature>
<gene>
    <name evidence="3" type="ORF">AAL_05116</name>
</gene>
<keyword evidence="1" id="KW-1133">Transmembrane helix</keyword>
<accession>A0A168ANR3</accession>
<dbReference type="OrthoDB" id="103349at2759"/>
<dbReference type="PANTHER" id="PTHR43751:SF3">
    <property type="entry name" value="SULFATASE N-TERMINAL DOMAIN-CONTAINING PROTEIN"/>
    <property type="match status" value="1"/>
</dbReference>
<dbReference type="PANTHER" id="PTHR43751">
    <property type="entry name" value="SULFATASE"/>
    <property type="match status" value="1"/>
</dbReference>
<evidence type="ECO:0000313" key="3">
    <source>
        <dbReference type="EMBL" id="KZZ94149.1"/>
    </source>
</evidence>
<proteinExistence type="predicted"/>
<keyword evidence="1" id="KW-0472">Membrane</keyword>
<organism evidence="3 4">
    <name type="scientific">Moelleriella libera RCEF 2490</name>
    <dbReference type="NCBI Taxonomy" id="1081109"/>
    <lineage>
        <taxon>Eukaryota</taxon>
        <taxon>Fungi</taxon>
        <taxon>Dikarya</taxon>
        <taxon>Ascomycota</taxon>
        <taxon>Pezizomycotina</taxon>
        <taxon>Sordariomycetes</taxon>
        <taxon>Hypocreomycetidae</taxon>
        <taxon>Hypocreales</taxon>
        <taxon>Clavicipitaceae</taxon>
        <taxon>Moelleriella</taxon>
    </lineage>
</organism>
<name>A0A168ANR3_9HYPO</name>
<dbReference type="EMBL" id="AZGY01000011">
    <property type="protein sequence ID" value="KZZ94149.1"/>
    <property type="molecule type" value="Genomic_DNA"/>
</dbReference>
<feature type="transmembrane region" description="Helical" evidence="1">
    <location>
        <begin position="75"/>
        <end position="95"/>
    </location>
</feature>
<evidence type="ECO:0000259" key="2">
    <source>
        <dbReference type="Pfam" id="PF00884"/>
    </source>
</evidence>
<dbReference type="SUPFAM" id="SSF53649">
    <property type="entry name" value="Alkaline phosphatase-like"/>
    <property type="match status" value="1"/>
</dbReference>
<reference evidence="3 4" key="1">
    <citation type="journal article" date="2016" name="Genome Biol. Evol.">
        <title>Divergent and convergent evolution of fungal pathogenicity.</title>
        <authorList>
            <person name="Shang Y."/>
            <person name="Xiao G."/>
            <person name="Zheng P."/>
            <person name="Cen K."/>
            <person name="Zhan S."/>
            <person name="Wang C."/>
        </authorList>
    </citation>
    <scope>NUCLEOTIDE SEQUENCE [LARGE SCALE GENOMIC DNA]</scope>
    <source>
        <strain evidence="3 4">RCEF 2490</strain>
    </source>
</reference>
<comment type="caution">
    <text evidence="3">The sequence shown here is derived from an EMBL/GenBank/DDBJ whole genome shotgun (WGS) entry which is preliminary data.</text>
</comment>
<feature type="domain" description="Sulfatase N-terminal" evidence="2">
    <location>
        <begin position="452"/>
        <end position="737"/>
    </location>
</feature>
<dbReference type="Pfam" id="PF00884">
    <property type="entry name" value="Sulfatase"/>
    <property type="match status" value="1"/>
</dbReference>
<dbReference type="InterPro" id="IPR000917">
    <property type="entry name" value="Sulfatase_N"/>
</dbReference>
<keyword evidence="4" id="KW-1185">Reference proteome</keyword>
<sequence>MISDQRGRQAAPRDVYSGMQAIATRVASRRNLFALASRCSNRRFAFALAAVSVLAAKGVHIYSHVAALSQDHLARWGYSFFAQDLALLLLIRLFLDNWTSTLVQPLQCLVTRAVGVLLSIVIALGVINVSFFVVSGSEIHWRDIGLAGDASSWSMFLSGLFSLALVACFAFAAGWVLQDLLFGLFGLGSNLIKWPLAAILRNTPAVNRLAVDTSIYDRVPQDDDDFDAKEYADEDDVCLTGLLADRERSGFPQWIMTTLYVFVFVVLTAQIGMSAIRPHDSAMIFLSWTSIILPFVEISDSSPNLYNLTPLFKSGIGQSWDNMTTTHNVSALPGLSIPLAAKLDFWDRYVSERHYDAAYDPLRITNMNDTLLPDLRAGLDSVPIRHVVLLFLESTRKDVFPLKKDGLIWQRLSESWENGTLPWQAEAKLANMSRNANLITGDYDDGFAHPLGEKRRGGINFNNAHTAATYTLKSLEGTLCGVAPVVGDFNLEGSHKRPAPCLPHIFDAMNHMKITGMAKGRKGAGKKFLKDKWRSTFMQSATMEFDGQKHLMTYMGFPENGLISKEYLKGERGNNPKHGVSPLRDVNYFGIPETPLEDYIRDAFVSAKKNKERVFLSHLTSTSHHPFGLPKNHTYVPLGQGMDDLSRYVNSIAFDDQWIGKILKVIDEQGAANETLVVMVGDHGLSMPENGLVSSYHNANVGNSHVPLVFSHPQLPVINVDDAVTSIQILPTILDLLVQTGSLAPDHAQFAQGLTARSYEGQTMIRELRKSSESGEGDWQFTIVNPGGAMVAVRDARQPALRLIVPIIDTREWSFTDTSSDPTEAHPVQAFEFAAFIRRIERIHGKAAARWAHDAAFISRWWIKENGNRWMYHRN</sequence>
<feature type="transmembrane region" description="Helical" evidence="1">
    <location>
        <begin position="254"/>
        <end position="276"/>
    </location>
</feature>
<dbReference type="STRING" id="1081109.A0A168ANR3"/>
<protein>
    <submittedName>
        <fullName evidence="3">Sulfatase domain protein</fullName>
    </submittedName>
</protein>